<feature type="coiled-coil region" evidence="1">
    <location>
        <begin position="764"/>
        <end position="791"/>
    </location>
</feature>
<dbReference type="InterPro" id="IPR008974">
    <property type="entry name" value="TRAF-like"/>
</dbReference>
<feature type="region of interest" description="Disordered" evidence="2">
    <location>
        <begin position="841"/>
        <end position="895"/>
    </location>
</feature>
<feature type="region of interest" description="Disordered" evidence="2">
    <location>
        <begin position="797"/>
        <end position="829"/>
    </location>
</feature>
<feature type="compositionally biased region" description="Basic and acidic residues" evidence="2">
    <location>
        <begin position="532"/>
        <end position="545"/>
    </location>
</feature>
<reference evidence="4 5" key="1">
    <citation type="journal article" date="2020" name="IScience">
        <title>Genome Sequencing of the Endangered Kingdonia uniflora (Circaeasteraceae, Ranunculales) Reveals Potential Mechanisms of Evolutionary Specialization.</title>
        <authorList>
            <person name="Sun Y."/>
            <person name="Deng T."/>
            <person name="Zhang A."/>
            <person name="Moore M.J."/>
            <person name="Landis J.B."/>
            <person name="Lin N."/>
            <person name="Zhang H."/>
            <person name="Zhang X."/>
            <person name="Huang J."/>
            <person name="Zhang X."/>
            <person name="Sun H."/>
            <person name="Wang H."/>
        </authorList>
    </citation>
    <scope>NUCLEOTIDE SEQUENCE [LARGE SCALE GENOMIC DNA]</scope>
    <source>
        <strain evidence="4">TB1705</strain>
        <tissue evidence="4">Leaf</tissue>
    </source>
</reference>
<dbReference type="InterPro" id="IPR002083">
    <property type="entry name" value="MATH/TRAF_dom"/>
</dbReference>
<dbReference type="PROSITE" id="PS50144">
    <property type="entry name" value="MATH"/>
    <property type="match status" value="1"/>
</dbReference>
<evidence type="ECO:0000256" key="1">
    <source>
        <dbReference type="SAM" id="Coils"/>
    </source>
</evidence>
<dbReference type="SUPFAM" id="SSF49599">
    <property type="entry name" value="TRAF domain-like"/>
    <property type="match status" value="1"/>
</dbReference>
<feature type="compositionally biased region" description="Basic and acidic residues" evidence="2">
    <location>
        <begin position="452"/>
        <end position="476"/>
    </location>
</feature>
<dbReference type="Proteomes" id="UP000541444">
    <property type="component" value="Unassembled WGS sequence"/>
</dbReference>
<feature type="compositionally biased region" description="Low complexity" evidence="2">
    <location>
        <begin position="1"/>
        <end position="19"/>
    </location>
</feature>
<feature type="compositionally biased region" description="Basic and acidic residues" evidence="2">
    <location>
        <begin position="797"/>
        <end position="809"/>
    </location>
</feature>
<evidence type="ECO:0000256" key="2">
    <source>
        <dbReference type="SAM" id="MobiDB-lite"/>
    </source>
</evidence>
<feature type="compositionally biased region" description="Polar residues" evidence="2">
    <location>
        <begin position="125"/>
        <end position="134"/>
    </location>
</feature>
<dbReference type="Gene3D" id="2.60.210.10">
    <property type="entry name" value="Apoptosis, Tumor Necrosis Factor Receptor Associated Protein 2, Chain A"/>
    <property type="match status" value="1"/>
</dbReference>
<feature type="region of interest" description="Disordered" evidence="2">
    <location>
        <begin position="122"/>
        <end position="145"/>
    </location>
</feature>
<sequence>MSSSPSTSSQLQPHLQPSPCNNGIDRNIEALLGMAGNDERQISKTKAKQAERMRKMNMKEIYSSYKRLFLHSIMECASFLEEGGMAGSMSEDNGVGGSSSAASADGISSGQRCQSSEALAEWRSSEQVENGTPSTSPPYWDTDDEDDICGPKPSELYGKFTWKIENFSQISKRELRSNAFEVGGYKWYILIYPQGCDVCNHLSLFLCVANHDKLLPGWSHFAQFTIAVVNKDPRKSKYSGRNVVSENVADTLHRFWKKEHDWGWKKFMELSKVLDGFIVADTLVIKAQVQVIREKSHRPFRCLDCQYRRELVRVYLSNVETICRKFVDEKTKMLGELIGDKVMWSSFCAFWLGVDQNARRRMSKENADVILKVVVKQFFIEKEVTSTLVMDSLYSGLKALECQSKGKKGRAKLLDTEQTPSPIVLVDKDMFILCDDVLSLLERAAIEPLPPPKDEKGPQIRTKDGSSGEDFNKDSIERDERRLTELGRRTVEIFVLAHIYNNKIEVAYQEAVALKRQEELIREEEAAGQAESELKARRGAAEKDKKTKKKQSKQRKSSRKGKDKGRDESSDVTVQGNQLDDIDTDGRAMEEDFPLKRVLSVLEKPYIAEDVSDVSFTGEDVVEMLQPDLEYRDVNPLNWDTDTSEVHPPTEVSNSGVSELPVQNGQVEHKSTSVIMDDSSSTCSTDSIPSVVMNGPYKGNSLPKCQTQTSPNRGKNRRGKEKRERTVRASEKDNQSSEPLTDTGHPQDASGTTSKAGGLESQSVLSLKDRIQWLEQHLVDKEEEVVTLQKKLVVKDHVSEERPPKKTEVKASSSPNSSSPNSPIRNVHPKPMAESMTVVKSLPAKGTSSNSTRQTTEKVVPMRTPSPQIPTVVSKPDTCKPTKPTSNLIGVMPIEKNPQPNQISLMSRPSSAPIIPEPRPTAPVVTVTQSAPLLARSVSAAGRLGTDPTPAAHSTAPQSYRNAIMGKGLNMSMSGFTSRPPSSSAINPSPTFSQTPSAYVSSPMISTQNVVRSGFTFGTVVPSIVRNQPQWAENLDFYSASSSSGSRTYFGDDLPASIPLHQTRGMAATTRQPQGTTAPMRQTQGMAADDFPHLDIINFLLDEEQSVKESAYLGPTNIHNHHTLNQQLTFPSDHMSMSADIGPSINSCRFDRFENYHDDGMNHFYSPSSNGPFDGLRRDMGPLVGLSPYTNGLQMDGATVQTQWPLGGSADLSMLAAESDGYNPYQIPGYSNMACVVNGYTMFRPSNEH</sequence>
<feature type="region of interest" description="Disordered" evidence="2">
    <location>
        <begin position="644"/>
        <end position="761"/>
    </location>
</feature>
<feature type="compositionally biased region" description="Low complexity" evidence="2">
    <location>
        <begin position="812"/>
        <end position="823"/>
    </location>
</feature>
<keyword evidence="1" id="KW-0175">Coiled coil</keyword>
<evidence type="ECO:0000259" key="3">
    <source>
        <dbReference type="PROSITE" id="PS50144"/>
    </source>
</evidence>
<feature type="compositionally biased region" description="Low complexity" evidence="2">
    <location>
        <begin position="98"/>
        <end position="109"/>
    </location>
</feature>
<name>A0A7J7P6H1_9MAGN</name>
<feature type="compositionally biased region" description="Basic and acidic residues" evidence="2">
    <location>
        <begin position="721"/>
        <end position="735"/>
    </location>
</feature>
<feature type="compositionally biased region" description="Polar residues" evidence="2">
    <location>
        <begin position="749"/>
        <end position="761"/>
    </location>
</feature>
<feature type="compositionally biased region" description="Basic residues" evidence="2">
    <location>
        <begin position="546"/>
        <end position="563"/>
    </location>
</feature>
<feature type="region of interest" description="Disordered" evidence="2">
    <location>
        <begin position="448"/>
        <end position="476"/>
    </location>
</feature>
<accession>A0A7J7P6H1</accession>
<dbReference type="Pfam" id="PF22486">
    <property type="entry name" value="MATH_2"/>
    <property type="match status" value="1"/>
</dbReference>
<feature type="region of interest" description="Disordered" evidence="2">
    <location>
        <begin position="525"/>
        <end position="587"/>
    </location>
</feature>
<keyword evidence="5" id="KW-1185">Reference proteome</keyword>
<feature type="region of interest" description="Disordered" evidence="2">
    <location>
        <begin position="88"/>
        <end position="109"/>
    </location>
</feature>
<feature type="region of interest" description="Disordered" evidence="2">
    <location>
        <begin position="1"/>
        <end position="24"/>
    </location>
</feature>
<comment type="caution">
    <text evidence="4">The sequence shown here is derived from an EMBL/GenBank/DDBJ whole genome shotgun (WGS) entry which is preliminary data.</text>
</comment>
<gene>
    <name evidence="4" type="ORF">GIB67_039587</name>
</gene>
<protein>
    <recommendedName>
        <fullName evidence="3">MATH domain-containing protein</fullName>
    </recommendedName>
</protein>
<dbReference type="InterPro" id="IPR055327">
    <property type="entry name" value="TRAF1A/B"/>
</dbReference>
<dbReference type="CDD" id="cd00121">
    <property type="entry name" value="MATH"/>
    <property type="match status" value="1"/>
</dbReference>
<dbReference type="PANTHER" id="PTHR47477">
    <property type="entry name" value="TNF RECEPTOR-ASSOCIATED FACTOR HOMOLOG 1A"/>
    <property type="match status" value="1"/>
</dbReference>
<feature type="compositionally biased region" description="Low complexity" evidence="2">
    <location>
        <begin position="677"/>
        <end position="687"/>
    </location>
</feature>
<organism evidence="4 5">
    <name type="scientific">Kingdonia uniflora</name>
    <dbReference type="NCBI Taxonomy" id="39325"/>
    <lineage>
        <taxon>Eukaryota</taxon>
        <taxon>Viridiplantae</taxon>
        <taxon>Streptophyta</taxon>
        <taxon>Embryophyta</taxon>
        <taxon>Tracheophyta</taxon>
        <taxon>Spermatophyta</taxon>
        <taxon>Magnoliopsida</taxon>
        <taxon>Ranunculales</taxon>
        <taxon>Circaeasteraceae</taxon>
        <taxon>Kingdonia</taxon>
    </lineage>
</organism>
<dbReference type="EMBL" id="JACGCM010000221">
    <property type="protein sequence ID" value="KAF6175039.1"/>
    <property type="molecule type" value="Genomic_DNA"/>
</dbReference>
<evidence type="ECO:0000313" key="5">
    <source>
        <dbReference type="Proteomes" id="UP000541444"/>
    </source>
</evidence>
<proteinExistence type="predicted"/>
<feature type="domain" description="MATH" evidence="3">
    <location>
        <begin position="157"/>
        <end position="289"/>
    </location>
</feature>
<dbReference type="PANTHER" id="PTHR47477:SF8">
    <property type="entry name" value="TNF RECEPTOR-ASSOCIATED FACTOR HOMOLOG 1A"/>
    <property type="match status" value="1"/>
</dbReference>
<dbReference type="AlphaFoldDB" id="A0A7J7P6H1"/>
<evidence type="ECO:0000313" key="4">
    <source>
        <dbReference type="EMBL" id="KAF6175039.1"/>
    </source>
</evidence>
<dbReference type="OrthoDB" id="660257at2759"/>
<feature type="compositionally biased region" description="Polar residues" evidence="2">
    <location>
        <begin position="651"/>
        <end position="666"/>
    </location>
</feature>
<dbReference type="SMART" id="SM00061">
    <property type="entry name" value="MATH"/>
    <property type="match status" value="1"/>
</dbReference>